<name>A0A517R1E5_9PLAN</name>
<protein>
    <recommendedName>
        <fullName evidence="5">Curli production assembly/transport component CsgG</fullName>
    </recommendedName>
</protein>
<feature type="chain" id="PRO_5021993089" description="Curli production assembly/transport component CsgG" evidence="2">
    <location>
        <begin position="36"/>
        <end position="376"/>
    </location>
</feature>
<evidence type="ECO:0000256" key="2">
    <source>
        <dbReference type="SAM" id="SignalP"/>
    </source>
</evidence>
<dbReference type="AlphaFoldDB" id="A0A517R1E5"/>
<dbReference type="KEGG" id="svp:Pan189_20430"/>
<keyword evidence="2" id="KW-0732">Signal</keyword>
<evidence type="ECO:0000313" key="4">
    <source>
        <dbReference type="Proteomes" id="UP000317318"/>
    </source>
</evidence>
<reference evidence="3 4" key="1">
    <citation type="submission" date="2019-02" db="EMBL/GenBank/DDBJ databases">
        <title>Deep-cultivation of Planctomycetes and their phenomic and genomic characterization uncovers novel biology.</title>
        <authorList>
            <person name="Wiegand S."/>
            <person name="Jogler M."/>
            <person name="Boedeker C."/>
            <person name="Pinto D."/>
            <person name="Vollmers J."/>
            <person name="Rivas-Marin E."/>
            <person name="Kohn T."/>
            <person name="Peeters S.H."/>
            <person name="Heuer A."/>
            <person name="Rast P."/>
            <person name="Oberbeckmann S."/>
            <person name="Bunk B."/>
            <person name="Jeske O."/>
            <person name="Meyerdierks A."/>
            <person name="Storesund J.E."/>
            <person name="Kallscheuer N."/>
            <person name="Luecker S."/>
            <person name="Lage O.M."/>
            <person name="Pohl T."/>
            <person name="Merkel B.J."/>
            <person name="Hornburger P."/>
            <person name="Mueller R.-W."/>
            <person name="Bruemmer F."/>
            <person name="Labrenz M."/>
            <person name="Spormann A.M."/>
            <person name="Op den Camp H."/>
            <person name="Overmann J."/>
            <person name="Amann R."/>
            <person name="Jetten M.S.M."/>
            <person name="Mascher T."/>
            <person name="Medema M.H."/>
            <person name="Devos D.P."/>
            <person name="Kaster A.-K."/>
            <person name="Ovreas L."/>
            <person name="Rohde M."/>
            <person name="Galperin M.Y."/>
            <person name="Jogler C."/>
        </authorList>
    </citation>
    <scope>NUCLEOTIDE SEQUENCE [LARGE SCALE GENOMIC DNA]</scope>
    <source>
        <strain evidence="3 4">Pan189</strain>
    </source>
</reference>
<gene>
    <name evidence="3" type="ORF">Pan189_20430</name>
</gene>
<evidence type="ECO:0008006" key="5">
    <source>
        <dbReference type="Google" id="ProtNLM"/>
    </source>
</evidence>
<dbReference type="EMBL" id="CP036268">
    <property type="protein sequence ID" value="QDT37663.1"/>
    <property type="molecule type" value="Genomic_DNA"/>
</dbReference>
<dbReference type="Proteomes" id="UP000317318">
    <property type="component" value="Chromosome"/>
</dbReference>
<organism evidence="3 4">
    <name type="scientific">Stratiformator vulcanicus</name>
    <dbReference type="NCBI Taxonomy" id="2527980"/>
    <lineage>
        <taxon>Bacteria</taxon>
        <taxon>Pseudomonadati</taxon>
        <taxon>Planctomycetota</taxon>
        <taxon>Planctomycetia</taxon>
        <taxon>Planctomycetales</taxon>
        <taxon>Planctomycetaceae</taxon>
        <taxon>Stratiformator</taxon>
    </lineage>
</organism>
<feature type="region of interest" description="Disordered" evidence="1">
    <location>
        <begin position="352"/>
        <end position="376"/>
    </location>
</feature>
<evidence type="ECO:0000313" key="3">
    <source>
        <dbReference type="EMBL" id="QDT37663.1"/>
    </source>
</evidence>
<evidence type="ECO:0000256" key="1">
    <source>
        <dbReference type="SAM" id="MobiDB-lite"/>
    </source>
</evidence>
<accession>A0A517R1E5</accession>
<feature type="signal peptide" evidence="2">
    <location>
        <begin position="1"/>
        <end position="35"/>
    </location>
</feature>
<keyword evidence="4" id="KW-1185">Reference proteome</keyword>
<proteinExistence type="predicted"/>
<sequence length="376" mass="41587" precursor="true">MAFVDRDCHKKLSNCRSPWVLLWPALLALLSVCHAGDPVHFAPGQRNQLSDREVELELILKEELSDVRDARWAFEVDGTVVRTGRFRFEETVKEEGRPTLSVQLPKVEAGLVVDATLIVSYADSAGSHSFSQRLNVVGPDVLSGLRGKLSDVGVAVYDDLGQSHDVLDAEELEYRKLHSLSGVGEIEEGILIFGERTEFAYRQSLSEAAIAATRAGKQVLVLRPSSDGFPLSSLIRETDADEPVRRHFKQVTLGTISNLPSKKDSLDVAYWSRNDGNPGFNLALIRRRLIAVPDNEADWQILSVTGNGKKGGHLMLVGVPIVESWGDASPRLLLRRLFETALTQIKLRRDGRSEKVALRKNSATGSPDEPDPHRED</sequence>